<sequence length="284" mass="30818">MISEDLIEDTIYQLYKKAVTKLPENVTISLEDALKIENDEVACLNIEAILKNIKLAEDKSIPMCQDTGLPIIFVKLGNVEVENLHDGIIKGVKKATREIPLRPNVVDPITRKNTGDNIGINIPIVDIELTDENYIEFTILPKGAGSENNNALKMALPSEGIKGIKDFVLETVIKAGGKPCPPIVVGVGIGGNSDLVMKIAKKALLRKIGERNPDPTISKLELDLLNEINETGIGPMGLGGKTTALDVKIDKIDTHTASLPIGICIQCWAHRYASATLEDPERSN</sequence>
<dbReference type="EC" id="4.2.1.32" evidence="8"/>
<evidence type="ECO:0000256" key="5">
    <source>
        <dbReference type="ARBA" id="ARBA00023014"/>
    </source>
</evidence>
<feature type="domain" description="Fe-S hydro-lyase tartrate dehydratase alpha-type catalytic" evidence="7">
    <location>
        <begin position="9"/>
        <end position="275"/>
    </location>
</feature>
<keyword evidence="9" id="KW-1185">Reference proteome</keyword>
<dbReference type="Pfam" id="PF05681">
    <property type="entry name" value="Fumerase"/>
    <property type="match status" value="1"/>
</dbReference>
<dbReference type="Proteomes" id="UP000077275">
    <property type="component" value="Unassembled WGS sequence"/>
</dbReference>
<dbReference type="PANTHER" id="PTHR30389">
    <property type="entry name" value="FUMARATE HYDRATASE-RELATED"/>
    <property type="match status" value="1"/>
</dbReference>
<dbReference type="InterPro" id="IPR004646">
    <property type="entry name" value="Fe-S_hydro-lyase_TtdA-typ_cat"/>
</dbReference>
<dbReference type="NCBIfam" id="NF004885">
    <property type="entry name" value="PRK06246.1"/>
    <property type="match status" value="1"/>
</dbReference>
<comment type="caution">
    <text evidence="8">The sequence shown here is derived from an EMBL/GenBank/DDBJ whole genome shotgun (WGS) entry which is preliminary data.</text>
</comment>
<evidence type="ECO:0000256" key="4">
    <source>
        <dbReference type="ARBA" id="ARBA00023004"/>
    </source>
</evidence>
<dbReference type="GO" id="GO:0051539">
    <property type="term" value="F:4 iron, 4 sulfur cluster binding"/>
    <property type="evidence" value="ECO:0007669"/>
    <property type="project" value="UniProtKB-KW"/>
</dbReference>
<keyword evidence="4" id="KW-0408">Iron</keyword>
<keyword evidence="5" id="KW-0411">Iron-sulfur</keyword>
<evidence type="ECO:0000256" key="2">
    <source>
        <dbReference type="ARBA" id="ARBA00022485"/>
    </source>
</evidence>
<dbReference type="AlphaFoldDB" id="A0A166DDE3"/>
<dbReference type="EMBL" id="LWMW01000117">
    <property type="protein sequence ID" value="KZX15471.1"/>
    <property type="molecule type" value="Genomic_DNA"/>
</dbReference>
<dbReference type="PATRIC" id="fig|47311.3.peg.1599"/>
<protein>
    <submittedName>
        <fullName evidence="8">L(+)-tartrate dehydratase subunit alpha</fullName>
        <ecNumber evidence="8">4.2.1.32</ecNumber>
    </submittedName>
</protein>
<gene>
    <name evidence="8" type="primary">ttdA_2</name>
    <name evidence="8" type="ORF">MBCUT_14660</name>
</gene>
<organism evidence="8 9">
    <name type="scientific">Methanobrevibacter cuticularis</name>
    <dbReference type="NCBI Taxonomy" id="47311"/>
    <lineage>
        <taxon>Archaea</taxon>
        <taxon>Methanobacteriati</taxon>
        <taxon>Methanobacteriota</taxon>
        <taxon>Methanomada group</taxon>
        <taxon>Methanobacteria</taxon>
        <taxon>Methanobacteriales</taxon>
        <taxon>Methanobacteriaceae</taxon>
        <taxon>Methanobrevibacter</taxon>
    </lineage>
</organism>
<comment type="similarity">
    <text evidence="1">Belongs to the class-I fumarase family.</text>
</comment>
<reference evidence="8 9" key="1">
    <citation type="submission" date="2016-04" db="EMBL/GenBank/DDBJ databases">
        <title>Genome sequence of Methanobrevibacter cuticularis DSM 11139.</title>
        <authorList>
            <person name="Poehlein A."/>
            <person name="Seedorf H."/>
            <person name="Daniel R."/>
        </authorList>
    </citation>
    <scope>NUCLEOTIDE SEQUENCE [LARGE SCALE GENOMIC DNA]</scope>
    <source>
        <strain evidence="8 9">DSM 11139</strain>
    </source>
</reference>
<name>A0A166DDE3_9EURY</name>
<dbReference type="RefSeq" id="WP_067260036.1">
    <property type="nucleotide sequence ID" value="NZ_LWMW01000117.1"/>
</dbReference>
<dbReference type="NCBIfam" id="TIGR00722">
    <property type="entry name" value="ttdA_fumA_fumB"/>
    <property type="match status" value="1"/>
</dbReference>
<dbReference type="PANTHER" id="PTHR30389:SF17">
    <property type="entry name" value="L(+)-TARTRATE DEHYDRATASE SUBUNIT ALPHA-RELATED"/>
    <property type="match status" value="1"/>
</dbReference>
<keyword evidence="6 8" id="KW-0456">Lyase</keyword>
<dbReference type="GO" id="GO:0008730">
    <property type="term" value="F:L(+)-tartrate dehydratase activity"/>
    <property type="evidence" value="ECO:0007669"/>
    <property type="project" value="UniProtKB-EC"/>
</dbReference>
<dbReference type="OrthoDB" id="371925at2157"/>
<dbReference type="GO" id="GO:0046872">
    <property type="term" value="F:metal ion binding"/>
    <property type="evidence" value="ECO:0007669"/>
    <property type="project" value="UniProtKB-KW"/>
</dbReference>
<evidence type="ECO:0000259" key="7">
    <source>
        <dbReference type="Pfam" id="PF05681"/>
    </source>
</evidence>
<evidence type="ECO:0000256" key="1">
    <source>
        <dbReference type="ARBA" id="ARBA00008876"/>
    </source>
</evidence>
<dbReference type="InterPro" id="IPR051208">
    <property type="entry name" value="Class-I_Fumarase/Tartrate_DH"/>
</dbReference>
<accession>A0A166DDE3</accession>
<keyword evidence="2" id="KW-0004">4Fe-4S</keyword>
<evidence type="ECO:0000256" key="6">
    <source>
        <dbReference type="ARBA" id="ARBA00023239"/>
    </source>
</evidence>
<evidence type="ECO:0000256" key="3">
    <source>
        <dbReference type="ARBA" id="ARBA00022723"/>
    </source>
</evidence>
<evidence type="ECO:0000313" key="8">
    <source>
        <dbReference type="EMBL" id="KZX15471.1"/>
    </source>
</evidence>
<evidence type="ECO:0000313" key="9">
    <source>
        <dbReference type="Proteomes" id="UP000077275"/>
    </source>
</evidence>
<dbReference type="STRING" id="47311.MBCUT_14660"/>
<keyword evidence="3" id="KW-0479">Metal-binding</keyword>
<proteinExistence type="inferred from homology"/>